<gene>
    <name evidence="1" type="ORF">FOZ63_022239</name>
</gene>
<dbReference type="AlphaFoldDB" id="A0A7J6TPN9"/>
<sequence length="143" mass="15897">MVASLPDIPYTSYTCIGPYTVLWERISFGSTTAPSMLEACSYDITGEISQLVRLVPEDLKGLIDADVLNGEMVFKVLLFPTEEGVRYVLDGPPLPIDMKFEKFVDDLFFGGDTAKEAQSCRDFASYIFKGHGLITDPLKDLRT</sequence>
<dbReference type="EMBL" id="JABANO010009249">
    <property type="protein sequence ID" value="KAF4747183.1"/>
    <property type="molecule type" value="Genomic_DNA"/>
</dbReference>
<evidence type="ECO:0000313" key="2">
    <source>
        <dbReference type="Proteomes" id="UP000553632"/>
    </source>
</evidence>
<name>A0A7J6TPN9_PEROL</name>
<reference evidence="1 2" key="1">
    <citation type="submission" date="2020-04" db="EMBL/GenBank/DDBJ databases">
        <title>Perkinsus olseni comparative genomics.</title>
        <authorList>
            <person name="Bogema D.R."/>
        </authorList>
    </citation>
    <scope>NUCLEOTIDE SEQUENCE [LARGE SCALE GENOMIC DNA]</scope>
    <source>
        <strain evidence="1 2">ATCC PRA-207</strain>
    </source>
</reference>
<feature type="non-terminal residue" evidence="1">
    <location>
        <position position="143"/>
    </location>
</feature>
<proteinExistence type="predicted"/>
<dbReference type="Proteomes" id="UP000553632">
    <property type="component" value="Unassembled WGS sequence"/>
</dbReference>
<protein>
    <submittedName>
        <fullName evidence="1">Uncharacterized protein</fullName>
    </submittedName>
</protein>
<keyword evidence="2" id="KW-1185">Reference proteome</keyword>
<organism evidence="1 2">
    <name type="scientific">Perkinsus olseni</name>
    <name type="common">Perkinsus atlanticus</name>
    <dbReference type="NCBI Taxonomy" id="32597"/>
    <lineage>
        <taxon>Eukaryota</taxon>
        <taxon>Sar</taxon>
        <taxon>Alveolata</taxon>
        <taxon>Perkinsozoa</taxon>
        <taxon>Perkinsea</taxon>
        <taxon>Perkinsida</taxon>
        <taxon>Perkinsidae</taxon>
        <taxon>Perkinsus</taxon>
    </lineage>
</organism>
<accession>A0A7J6TPN9</accession>
<comment type="caution">
    <text evidence="1">The sequence shown here is derived from an EMBL/GenBank/DDBJ whole genome shotgun (WGS) entry which is preliminary data.</text>
</comment>
<evidence type="ECO:0000313" key="1">
    <source>
        <dbReference type="EMBL" id="KAF4747183.1"/>
    </source>
</evidence>
<dbReference type="OMA" id="CRDFASY"/>